<keyword evidence="17" id="KW-1185">Reference proteome</keyword>
<dbReference type="SUPFAM" id="SSF55729">
    <property type="entry name" value="Acyl-CoA N-acyltransferases (Nat)"/>
    <property type="match status" value="1"/>
</dbReference>
<feature type="transmembrane region" description="Helical" evidence="14">
    <location>
        <begin position="335"/>
        <end position="357"/>
    </location>
</feature>
<organism evidence="16 17">
    <name type="scientific">Bacillus chungangensis</name>
    <dbReference type="NCBI Taxonomy" id="587633"/>
    <lineage>
        <taxon>Bacteria</taxon>
        <taxon>Bacillati</taxon>
        <taxon>Bacillota</taxon>
        <taxon>Bacilli</taxon>
        <taxon>Bacillales</taxon>
        <taxon>Bacillaceae</taxon>
        <taxon>Bacillus</taxon>
    </lineage>
</organism>
<feature type="transmembrane region" description="Helical" evidence="14">
    <location>
        <begin position="194"/>
        <end position="218"/>
    </location>
</feature>
<comment type="similarity">
    <text evidence="2 14">Belongs to the LPG synthase family.</text>
</comment>
<evidence type="ECO:0000256" key="7">
    <source>
        <dbReference type="ARBA" id="ARBA00022692"/>
    </source>
</evidence>
<keyword evidence="10 14" id="KW-0472">Membrane</keyword>
<evidence type="ECO:0000256" key="14">
    <source>
        <dbReference type="RuleBase" id="RU363042"/>
    </source>
</evidence>
<keyword evidence="16" id="KW-0012">Acyltransferase</keyword>
<feature type="transmembrane region" description="Helical" evidence="14">
    <location>
        <begin position="127"/>
        <end position="152"/>
    </location>
</feature>
<keyword evidence="7 14" id="KW-0812">Transmembrane</keyword>
<feature type="transmembrane region" description="Helical" evidence="14">
    <location>
        <begin position="53"/>
        <end position="75"/>
    </location>
</feature>
<protein>
    <recommendedName>
        <fullName evidence="4 14">Phosphatidylglycerol lysyltransferase</fullName>
        <ecNumber evidence="3 14">2.3.2.3</ecNumber>
    </recommendedName>
    <alternativeName>
        <fullName evidence="12 14">Lysylphosphatidylglycerol synthase</fullName>
    </alternativeName>
</protein>
<dbReference type="EMBL" id="JAUSTT010000014">
    <property type="protein sequence ID" value="MDQ0176668.1"/>
    <property type="molecule type" value="Genomic_DNA"/>
</dbReference>
<dbReference type="RefSeq" id="WP_307230004.1">
    <property type="nucleotide sequence ID" value="NZ_JAUSTT010000014.1"/>
</dbReference>
<evidence type="ECO:0000256" key="1">
    <source>
        <dbReference type="ARBA" id="ARBA00004651"/>
    </source>
</evidence>
<accession>A0ABT9WTQ1</accession>
<evidence type="ECO:0000256" key="10">
    <source>
        <dbReference type="ARBA" id="ARBA00023136"/>
    </source>
</evidence>
<feature type="domain" description="Phosphatidylglycerol lysyltransferase C-terminal" evidence="15">
    <location>
        <begin position="533"/>
        <end position="825"/>
    </location>
</feature>
<gene>
    <name evidence="14" type="primary">mprF</name>
    <name evidence="16" type="ORF">J2S08_002526</name>
</gene>
<evidence type="ECO:0000256" key="13">
    <source>
        <dbReference type="ARBA" id="ARBA00047540"/>
    </source>
</evidence>
<feature type="transmembrane region" description="Helical" evidence="14">
    <location>
        <begin position="96"/>
        <end position="115"/>
    </location>
</feature>
<proteinExistence type="inferred from homology"/>
<dbReference type="InterPro" id="IPR024320">
    <property type="entry name" value="LPG_synthase_C"/>
</dbReference>
<evidence type="ECO:0000256" key="4">
    <source>
        <dbReference type="ARBA" id="ARBA00021546"/>
    </source>
</evidence>
<dbReference type="EC" id="2.3.2.3" evidence="3 14"/>
<keyword evidence="5" id="KW-1003">Cell membrane</keyword>
<feature type="transmembrane region" description="Helical" evidence="14">
    <location>
        <begin position="280"/>
        <end position="299"/>
    </location>
</feature>
<feature type="transmembrane region" description="Helical" evidence="14">
    <location>
        <begin position="491"/>
        <end position="511"/>
    </location>
</feature>
<dbReference type="Pfam" id="PF09924">
    <property type="entry name" value="LPG_synthase_C"/>
    <property type="match status" value="1"/>
</dbReference>
<dbReference type="InterPro" id="IPR022791">
    <property type="entry name" value="L-PG_synthase/AglD"/>
</dbReference>
<feature type="transmembrane region" description="Helical" evidence="14">
    <location>
        <begin position="225"/>
        <end position="246"/>
    </location>
</feature>
<comment type="caution">
    <text evidence="16">The sequence shown here is derived from an EMBL/GenBank/DDBJ whole genome shotgun (WGS) entry which is preliminary data.</text>
</comment>
<evidence type="ECO:0000259" key="15">
    <source>
        <dbReference type="Pfam" id="PF09924"/>
    </source>
</evidence>
<dbReference type="InterPro" id="IPR051211">
    <property type="entry name" value="PG_lysyltransferase"/>
</dbReference>
<name>A0ABT9WTQ1_9BACI</name>
<feature type="transmembrane region" description="Helical" evidence="14">
    <location>
        <begin position="401"/>
        <end position="417"/>
    </location>
</feature>
<evidence type="ECO:0000256" key="12">
    <source>
        <dbReference type="ARBA" id="ARBA00031899"/>
    </source>
</evidence>
<evidence type="ECO:0000256" key="2">
    <source>
        <dbReference type="ARBA" id="ARBA00008627"/>
    </source>
</evidence>
<reference evidence="16 17" key="1">
    <citation type="submission" date="2023-07" db="EMBL/GenBank/DDBJ databases">
        <title>Genomic Encyclopedia of Type Strains, Phase IV (KMG-IV): sequencing the most valuable type-strain genomes for metagenomic binning, comparative biology and taxonomic classification.</title>
        <authorList>
            <person name="Goeker M."/>
        </authorList>
    </citation>
    <scope>NUCLEOTIDE SEQUENCE [LARGE SCALE GENOMIC DNA]</scope>
    <source>
        <strain evidence="16 17">DSM 23837</strain>
    </source>
</reference>
<evidence type="ECO:0000256" key="6">
    <source>
        <dbReference type="ARBA" id="ARBA00022679"/>
    </source>
</evidence>
<evidence type="ECO:0000256" key="5">
    <source>
        <dbReference type="ARBA" id="ARBA00022475"/>
    </source>
</evidence>
<keyword evidence="11 14" id="KW-0046">Antibiotic resistance</keyword>
<keyword evidence="8 14" id="KW-1133">Transmembrane helix</keyword>
<dbReference type="Pfam" id="PF03706">
    <property type="entry name" value="LPG_synthase_TM"/>
    <property type="match status" value="1"/>
</dbReference>
<dbReference type="InterPro" id="IPR016181">
    <property type="entry name" value="Acyl_CoA_acyltransferase"/>
</dbReference>
<feature type="transmembrane region" description="Helical" evidence="14">
    <location>
        <begin position="164"/>
        <end position="182"/>
    </location>
</feature>
<dbReference type="Proteomes" id="UP001223586">
    <property type="component" value="Unassembled WGS sequence"/>
</dbReference>
<evidence type="ECO:0000256" key="11">
    <source>
        <dbReference type="ARBA" id="ARBA00023251"/>
    </source>
</evidence>
<evidence type="ECO:0000256" key="8">
    <source>
        <dbReference type="ARBA" id="ARBA00022989"/>
    </source>
</evidence>
<feature type="transmembrane region" description="Helical" evidence="14">
    <location>
        <begin position="451"/>
        <end position="471"/>
    </location>
</feature>
<dbReference type="GO" id="GO:0050071">
    <property type="term" value="F:phosphatidylglycerol lysyltransferase activity"/>
    <property type="evidence" value="ECO:0007669"/>
    <property type="project" value="UniProtKB-EC"/>
</dbReference>
<comment type="function">
    <text evidence="14">Catalyzes the transfer of a lysyl group from L-lysyl-tRNA(Lys) to membrane-bound phosphatidylglycerol (PG), which produces lysylphosphatidylglycerol (LPG), a major component of the bacterial membrane with a positive net charge. LPG synthesis contributes to bacterial virulence as it is involved in the resistance mechanism against cationic antimicrobial peptides (CAMP) produces by the host's immune system (defensins, cathelicidins) and by the competing microorganisms.</text>
</comment>
<feature type="transmembrane region" description="Helical" evidence="14">
    <location>
        <begin position="369"/>
        <end position="389"/>
    </location>
</feature>
<comment type="subcellular location">
    <subcellularLocation>
        <location evidence="1 14">Cell membrane</location>
        <topology evidence="1 14">Multi-pass membrane protein</topology>
    </subcellularLocation>
</comment>
<feature type="transmembrane region" description="Helical" evidence="14">
    <location>
        <begin position="423"/>
        <end position="439"/>
    </location>
</feature>
<dbReference type="NCBIfam" id="NF033480">
    <property type="entry name" value="bifunc_MprF"/>
    <property type="match status" value="1"/>
</dbReference>
<dbReference type="PANTHER" id="PTHR34697:SF2">
    <property type="entry name" value="PHOSPHATIDYLGLYCEROL LYSYLTRANSFERASE"/>
    <property type="match status" value="1"/>
</dbReference>
<keyword evidence="9 14" id="KW-0443">Lipid metabolism</keyword>
<keyword evidence="6 14" id="KW-0808">Transferase</keyword>
<sequence>MKAGKYRRLKTSAKVLISLAVLAFVYIHAKKELANVSIKDAIQLFKSLSTFEVATSIFLGLLAVSILYFYDFFLVRSMKLPLSKWKVFRVSWMANTLNGILGFGGIIGAGLRVMIYKQHAEEPKKVVPSVAMMVFSMLSGLSFLAILVLVGFFSAEAILTEKRWLYIALIGVAAFLPFYLYTTTRRKIASDDKWLGFKFTGVSIVEWLAAGGVAYYTLYLLGQDVPILAVLGIFIISAIAGLISMIPGGFGTFDLMYLIGLTSLGLAEESVLSSLFLYRMVYYFIPFGLGLVFSIIEFGEDALRRFEDKPIIGPAIETSNVLFTLQKKWLHKIPFLSISFLVAITASYFFLYGISAFHYDTSLFSLKATMLLTLFADAAIVAFSILLMLNVKPIIHETQRAFYIAMASLITLAVLILFNDGSVIELLWLMITFFVLFRMKKKLRRVRRVFTPIPVIFSSLFVMGLYYLYYLAVTYEIIYFEEVRIFYSKKIFFGTFLTSMLIFAVAGVLLLKHFKRRYRESMEMDVSIEKIQELLDTYGGTYLSHLAFAGELKFFLSSDEKAVLQFSTVQQKIVVLGDPMGEKTSFYLLLDEVYAKADRLGYDVIFYQTQESFMPMYHDFGNMFFKLGEEALVDLTTFSLSGKKRANLRATVNRFAREGYTFEVVNGDIREDVWQQMKSISKQWLGKKREKSFSVGSLDQNYLSKAPIAFMKNQEGKIVAFSSIMPVYKPGYLSIDLMRYTPNCPSGLMDALFINLFQWAKEKGYHTFNIGMAPLSQVGKADTSFFRERIAAIVYENIQYIYRFSGLRRFKEKYHPRWEARYMVYRKYRSLPLKMLYVGKLINRPKRKKQQ</sequence>
<comment type="catalytic activity">
    <reaction evidence="13 14">
        <text>L-lysyl-tRNA(Lys) + a 1,2-diacyl-sn-glycero-3-phospho-(1'-sn-glycerol) = a 1,2-diacyl-sn-glycero-3-phospho-1'-(3'-O-L-lysyl)-sn-glycerol + tRNA(Lys)</text>
        <dbReference type="Rhea" id="RHEA:10668"/>
        <dbReference type="Rhea" id="RHEA-COMP:9696"/>
        <dbReference type="Rhea" id="RHEA-COMP:9697"/>
        <dbReference type="ChEBI" id="CHEBI:64716"/>
        <dbReference type="ChEBI" id="CHEBI:75792"/>
        <dbReference type="ChEBI" id="CHEBI:78442"/>
        <dbReference type="ChEBI" id="CHEBI:78529"/>
        <dbReference type="EC" id="2.3.2.3"/>
    </reaction>
</comment>
<evidence type="ECO:0000256" key="9">
    <source>
        <dbReference type="ARBA" id="ARBA00023098"/>
    </source>
</evidence>
<evidence type="ECO:0000313" key="17">
    <source>
        <dbReference type="Proteomes" id="UP001223586"/>
    </source>
</evidence>
<dbReference type="PANTHER" id="PTHR34697">
    <property type="entry name" value="PHOSPHATIDYLGLYCEROL LYSYLTRANSFERASE"/>
    <property type="match status" value="1"/>
</dbReference>
<evidence type="ECO:0000256" key="3">
    <source>
        <dbReference type="ARBA" id="ARBA00012014"/>
    </source>
</evidence>
<evidence type="ECO:0000313" key="16">
    <source>
        <dbReference type="EMBL" id="MDQ0176668.1"/>
    </source>
</evidence>